<proteinExistence type="predicted"/>
<comment type="caution">
    <text evidence="2">The sequence shown here is derived from an EMBL/GenBank/DDBJ whole genome shotgun (WGS) entry which is preliminary data.</text>
</comment>
<name>A0A7V1LLE2_CALAY</name>
<reference evidence="2" key="1">
    <citation type="journal article" date="2020" name="mSystems">
        <title>Genome- and Community-Level Interaction Insights into Carbon Utilization and Element Cycling Functions of Hydrothermarchaeota in Hydrothermal Sediment.</title>
        <authorList>
            <person name="Zhou Z."/>
            <person name="Liu Y."/>
            <person name="Xu W."/>
            <person name="Pan J."/>
            <person name="Luo Z.H."/>
            <person name="Li M."/>
        </authorList>
    </citation>
    <scope>NUCLEOTIDE SEQUENCE [LARGE SCALE GENOMIC DNA]</scope>
    <source>
        <strain evidence="2">HyVt-456</strain>
    </source>
</reference>
<dbReference type="InterPro" id="IPR021973">
    <property type="entry name" value="SprA-related"/>
</dbReference>
<dbReference type="AlphaFoldDB" id="A0A7V1LLE2"/>
<evidence type="ECO:0008006" key="3">
    <source>
        <dbReference type="Google" id="ProtNLM"/>
    </source>
</evidence>
<dbReference type="EMBL" id="DRLD01000157">
    <property type="protein sequence ID" value="HED10161.1"/>
    <property type="molecule type" value="Genomic_DNA"/>
</dbReference>
<feature type="non-terminal residue" evidence="2">
    <location>
        <position position="1"/>
    </location>
</feature>
<accession>A0A7V1LLE2</accession>
<dbReference type="Proteomes" id="UP000886005">
    <property type="component" value="Unassembled WGS sequence"/>
</dbReference>
<evidence type="ECO:0000256" key="1">
    <source>
        <dbReference type="SAM" id="MobiDB-lite"/>
    </source>
</evidence>
<organism evidence="2">
    <name type="scientific">Caldithrix abyssi</name>
    <dbReference type="NCBI Taxonomy" id="187145"/>
    <lineage>
        <taxon>Bacteria</taxon>
        <taxon>Pseudomonadati</taxon>
        <taxon>Calditrichota</taxon>
        <taxon>Calditrichia</taxon>
        <taxon>Calditrichales</taxon>
        <taxon>Calditrichaceae</taxon>
        <taxon>Caldithrix</taxon>
    </lineage>
</organism>
<gene>
    <name evidence="2" type="ORF">ENJ10_05705</name>
</gene>
<sequence length="148" mass="16212">PTGPEQKQLSPEEEAKLAKMKQRDQEVRSHEQAHLRAAGSLARGGPDFDMETGPDNKQYAVGGNVEIDTSKVEGDPQRTIEKARQIQKAALAPADPSSKDRNVAAEARRMELEAQKELKKMEQEQNALYSAAGASQPMEVNSLINVFA</sequence>
<feature type="region of interest" description="Disordered" evidence="1">
    <location>
        <begin position="1"/>
        <end position="60"/>
    </location>
</feature>
<dbReference type="Pfam" id="PF12118">
    <property type="entry name" value="SprA-related"/>
    <property type="match status" value="1"/>
</dbReference>
<evidence type="ECO:0000313" key="2">
    <source>
        <dbReference type="EMBL" id="HED10161.1"/>
    </source>
</evidence>
<feature type="compositionally biased region" description="Basic and acidic residues" evidence="1">
    <location>
        <begin position="13"/>
        <end position="34"/>
    </location>
</feature>
<protein>
    <recommendedName>
        <fullName evidence="3">Catalase</fullName>
    </recommendedName>
</protein>